<proteinExistence type="predicted"/>
<feature type="chain" id="PRO_5045872318" evidence="1">
    <location>
        <begin position="27"/>
        <end position="401"/>
    </location>
</feature>
<dbReference type="RefSeq" id="WP_187320822.1">
    <property type="nucleotide sequence ID" value="NZ_JACSCY010000015.1"/>
</dbReference>
<comment type="caution">
    <text evidence="3">The sequence shown here is derived from an EMBL/GenBank/DDBJ whole genome shotgun (WGS) entry which is preliminary data.</text>
</comment>
<dbReference type="Proteomes" id="UP000622017">
    <property type="component" value="Unassembled WGS sequence"/>
</dbReference>
<feature type="domain" description="Type IX secretion system protein PorV" evidence="2">
    <location>
        <begin position="30"/>
        <end position="263"/>
    </location>
</feature>
<evidence type="ECO:0000259" key="2">
    <source>
        <dbReference type="Pfam" id="PF19572"/>
    </source>
</evidence>
<dbReference type="NCBIfam" id="NF033710">
    <property type="entry name" value="T9SS_OM_PorV"/>
    <property type="match status" value="1"/>
</dbReference>
<organism evidence="3 4">
    <name type="scientific">Hymenobacter citatus</name>
    <dbReference type="NCBI Taxonomy" id="2763506"/>
    <lineage>
        <taxon>Bacteria</taxon>
        <taxon>Pseudomonadati</taxon>
        <taxon>Bacteroidota</taxon>
        <taxon>Cytophagia</taxon>
        <taxon>Cytophagales</taxon>
        <taxon>Hymenobacteraceae</taxon>
        <taxon>Hymenobacter</taxon>
    </lineage>
</organism>
<dbReference type="Pfam" id="PF19572">
    <property type="entry name" value="PorV"/>
    <property type="match status" value="1"/>
</dbReference>
<protein>
    <submittedName>
        <fullName evidence="3">Type IX secretion system outer membrane channel protein PorV</fullName>
    </submittedName>
</protein>
<accession>A0ABR7MNY2</accession>
<evidence type="ECO:0000256" key="1">
    <source>
        <dbReference type="SAM" id="SignalP"/>
    </source>
</evidence>
<dbReference type="NCBIfam" id="NF033709">
    <property type="entry name" value="PorV_fam"/>
    <property type="match status" value="1"/>
</dbReference>
<evidence type="ECO:0000313" key="3">
    <source>
        <dbReference type="EMBL" id="MBC6612599.1"/>
    </source>
</evidence>
<dbReference type="Gene3D" id="2.40.160.60">
    <property type="entry name" value="Outer membrane protein transport protein (OMPP1/FadL/TodX)"/>
    <property type="match status" value="2"/>
</dbReference>
<gene>
    <name evidence="3" type="primary">porV</name>
    <name evidence="3" type="ORF">H8B15_16875</name>
</gene>
<feature type="signal peptide" evidence="1">
    <location>
        <begin position="1"/>
        <end position="26"/>
    </location>
</feature>
<sequence>MSFKSKTPLRFFFLSGLLGLAGTATAQLDPNKTITTAVPVLTLSPDSRSAALGDAGVALSPDANAAYYNAGKLGFVPFNYSVSPSYSPWLRGITDDMGIAHLSGYARLNPRAAISGSLSYFDLGQVQFRDSNNGDLGNYNPKEYAVSVAYGQKLSDNFGVGISARFIRSNLTGDGFDARPANAAAVDLGAYYNKDLTIGAGQYNLGLGAAISNIGNKITYTNATQADFLPTNLKLGAALTRELDAYNKITFTIDANKLLVPSPYYIQGDTTTALGQPSIGKRINQTNADRRAKGVVGGMLSSFTDAPGGLKEELQEVRLSAGVEYWYNDLLAARVGYMYENKEKGDRKYLSFGLGIRYQVFGVDGAYLVPNSRQNPLAQTIRVSLHFNFNKAEEAFGPSNN</sequence>
<name>A0ABR7MNY2_9BACT</name>
<dbReference type="EMBL" id="JACSCY010000015">
    <property type="protein sequence ID" value="MBC6612599.1"/>
    <property type="molecule type" value="Genomic_DNA"/>
</dbReference>
<dbReference type="InterPro" id="IPR047799">
    <property type="entry name" value="T9SS_OM_PorV"/>
</dbReference>
<keyword evidence="1" id="KW-0732">Signal</keyword>
<reference evidence="3 4" key="1">
    <citation type="submission" date="2020-08" db="EMBL/GenBank/DDBJ databases">
        <title>Hymenobacter sp.</title>
        <authorList>
            <person name="Kim M.K."/>
        </authorList>
    </citation>
    <scope>NUCLEOTIDE SEQUENCE [LARGE SCALE GENOMIC DNA]</scope>
    <source>
        <strain evidence="3 4">BT507</strain>
    </source>
</reference>
<evidence type="ECO:0000313" key="4">
    <source>
        <dbReference type="Proteomes" id="UP000622017"/>
    </source>
</evidence>
<dbReference type="InterPro" id="IPR045741">
    <property type="entry name" value="PorV"/>
</dbReference>
<keyword evidence="4" id="KW-1185">Reference proteome</keyword>